<dbReference type="InterPro" id="IPR006175">
    <property type="entry name" value="YjgF/YER057c/UK114"/>
</dbReference>
<sequence length="134" mass="13589">MGVEYLSPPTMHANPAFSQVVVATGNVKTIYVGGQNAVDASGNVVGAGDLGAQTTQILANVEKALAAAGAGLEHVVKWTIYVLAGQPIGPGFGAFQQAWGNRPNPPAVSVVFVAGLGNPAWLAEVEAIAVVPEE</sequence>
<protein>
    <submittedName>
        <fullName evidence="2">Endoribonuclease L-PSP</fullName>
    </submittedName>
</protein>
<dbReference type="PANTHER" id="PTHR11803">
    <property type="entry name" value="2-IMINOBUTANOATE/2-IMINOPROPANOATE DEAMINASE RIDA"/>
    <property type="match status" value="1"/>
</dbReference>
<dbReference type="EMBL" id="LJCR01001933">
    <property type="protein sequence ID" value="KPV49493.1"/>
    <property type="molecule type" value="Genomic_DNA"/>
</dbReference>
<organism evidence="2 3">
    <name type="scientific">Kouleothrix aurantiaca</name>
    <dbReference type="NCBI Taxonomy" id="186479"/>
    <lineage>
        <taxon>Bacteria</taxon>
        <taxon>Bacillati</taxon>
        <taxon>Chloroflexota</taxon>
        <taxon>Chloroflexia</taxon>
        <taxon>Chloroflexales</taxon>
        <taxon>Roseiflexineae</taxon>
        <taxon>Roseiflexaceae</taxon>
        <taxon>Kouleothrix</taxon>
    </lineage>
</organism>
<gene>
    <name evidence="2" type="ORF">SE17_32310</name>
</gene>
<dbReference type="Proteomes" id="UP000050509">
    <property type="component" value="Unassembled WGS sequence"/>
</dbReference>
<dbReference type="GO" id="GO:0019239">
    <property type="term" value="F:deaminase activity"/>
    <property type="evidence" value="ECO:0007669"/>
    <property type="project" value="TreeGrafter"/>
</dbReference>
<dbReference type="PANTHER" id="PTHR11803:SF58">
    <property type="entry name" value="PROTEIN HMF1-RELATED"/>
    <property type="match status" value="1"/>
</dbReference>
<dbReference type="GO" id="GO:0005829">
    <property type="term" value="C:cytosol"/>
    <property type="evidence" value="ECO:0007669"/>
    <property type="project" value="TreeGrafter"/>
</dbReference>
<dbReference type="SUPFAM" id="SSF55298">
    <property type="entry name" value="YjgF-like"/>
    <property type="match status" value="1"/>
</dbReference>
<reference evidence="2 3" key="1">
    <citation type="submission" date="2015-09" db="EMBL/GenBank/DDBJ databases">
        <title>Draft genome sequence of Kouleothrix aurantiaca JCM 19913.</title>
        <authorList>
            <person name="Hemp J."/>
        </authorList>
    </citation>
    <scope>NUCLEOTIDE SEQUENCE [LARGE SCALE GENOMIC DNA]</scope>
    <source>
        <strain evidence="2 3">COM-B</strain>
    </source>
</reference>
<dbReference type="InterPro" id="IPR035959">
    <property type="entry name" value="RutC-like_sf"/>
</dbReference>
<evidence type="ECO:0000313" key="2">
    <source>
        <dbReference type="EMBL" id="KPV49493.1"/>
    </source>
</evidence>
<accession>A0A0N8PRB9</accession>
<dbReference type="PATRIC" id="fig|186479.3.peg.3446"/>
<dbReference type="CDD" id="cd00448">
    <property type="entry name" value="YjgF_YER057c_UK114_family"/>
    <property type="match status" value="1"/>
</dbReference>
<evidence type="ECO:0000313" key="3">
    <source>
        <dbReference type="Proteomes" id="UP000050509"/>
    </source>
</evidence>
<comment type="caution">
    <text evidence="2">The sequence shown here is derived from an EMBL/GenBank/DDBJ whole genome shotgun (WGS) entry which is preliminary data.</text>
</comment>
<evidence type="ECO:0000256" key="1">
    <source>
        <dbReference type="ARBA" id="ARBA00010552"/>
    </source>
</evidence>
<name>A0A0N8PRB9_9CHLR</name>
<proteinExistence type="inferred from homology"/>
<dbReference type="Gene3D" id="3.30.1330.40">
    <property type="entry name" value="RutC-like"/>
    <property type="match status" value="1"/>
</dbReference>
<dbReference type="Pfam" id="PF01042">
    <property type="entry name" value="Ribonuc_L-PSP"/>
    <property type="match status" value="1"/>
</dbReference>
<comment type="similarity">
    <text evidence="1">Belongs to the RutC family.</text>
</comment>
<keyword evidence="3" id="KW-1185">Reference proteome</keyword>
<dbReference type="AlphaFoldDB" id="A0A0N8PRB9"/>